<keyword evidence="16" id="KW-0318">Glutathionylation</keyword>
<dbReference type="FunFam" id="1.20.1560.10:FF:000048">
    <property type="entry name" value="ATP-binding cassette sub-family B member 10, mitochondrial"/>
    <property type="match status" value="1"/>
</dbReference>
<keyword evidence="9" id="KW-0460">Magnesium</keyword>
<feature type="transmembrane region" description="Helical" evidence="22">
    <location>
        <begin position="129"/>
        <end position="151"/>
    </location>
</feature>
<evidence type="ECO:0000256" key="15">
    <source>
        <dbReference type="ARBA" id="ARBA00023136"/>
    </source>
</evidence>
<dbReference type="FunFam" id="3.40.50.300:FF:000403">
    <property type="entry name" value="ATP-binding cassette sub-family B member 8, mitochondrial"/>
    <property type="match status" value="1"/>
</dbReference>
<keyword evidence="8" id="KW-0067">ATP-binding</keyword>
<dbReference type="GO" id="GO:0042802">
    <property type="term" value="F:identical protein binding"/>
    <property type="evidence" value="ECO:0007669"/>
    <property type="project" value="UniProtKB-ARBA"/>
</dbReference>
<dbReference type="GO" id="GO:0005524">
    <property type="term" value="F:ATP binding"/>
    <property type="evidence" value="ECO:0007669"/>
    <property type="project" value="UniProtKB-KW"/>
</dbReference>
<keyword evidence="4 22" id="KW-0812">Transmembrane</keyword>
<dbReference type="InterPro" id="IPR036640">
    <property type="entry name" value="ABC1_TM_sf"/>
</dbReference>
<feature type="transmembrane region" description="Helical" evidence="22">
    <location>
        <begin position="354"/>
        <end position="374"/>
    </location>
</feature>
<evidence type="ECO:0000256" key="7">
    <source>
        <dbReference type="ARBA" id="ARBA00022792"/>
    </source>
</evidence>
<evidence type="ECO:0000256" key="19">
    <source>
        <dbReference type="ARBA" id="ARBA00072683"/>
    </source>
</evidence>
<evidence type="ECO:0000256" key="9">
    <source>
        <dbReference type="ARBA" id="ARBA00022842"/>
    </source>
</evidence>
<dbReference type="PANTHER" id="PTHR43394">
    <property type="entry name" value="ATP-DEPENDENT PERMEASE MDL1, MITOCHONDRIAL"/>
    <property type="match status" value="1"/>
</dbReference>
<evidence type="ECO:0000259" key="24">
    <source>
        <dbReference type="PROSITE" id="PS50929"/>
    </source>
</evidence>
<dbReference type="Proteomes" id="UP000824219">
    <property type="component" value="Linkage Group LG03"/>
</dbReference>
<dbReference type="Gene3D" id="3.40.50.300">
    <property type="entry name" value="P-loop containing nucleotide triphosphate hydrolases"/>
    <property type="match status" value="1"/>
</dbReference>
<keyword evidence="11" id="KW-1278">Translocase</keyword>
<evidence type="ECO:0000313" key="25">
    <source>
        <dbReference type="EMBL" id="KAG7333938.1"/>
    </source>
</evidence>
<evidence type="ECO:0000256" key="20">
    <source>
        <dbReference type="ARBA" id="ARBA00075187"/>
    </source>
</evidence>
<evidence type="ECO:0000256" key="11">
    <source>
        <dbReference type="ARBA" id="ARBA00022967"/>
    </source>
</evidence>
<evidence type="ECO:0000256" key="18">
    <source>
        <dbReference type="ARBA" id="ARBA00055589"/>
    </source>
</evidence>
<dbReference type="InterPro" id="IPR017871">
    <property type="entry name" value="ABC_transporter-like_CS"/>
</dbReference>
<dbReference type="PROSITE" id="PS50929">
    <property type="entry name" value="ABC_TM1F"/>
    <property type="match status" value="1"/>
</dbReference>
<keyword evidence="3" id="KW-0813">Transport</keyword>
<comment type="function">
    <text evidence="18">ATP-dependent transporter located in the mitochondrial inner membrane that catalyzes the export of biliverdin from the mitochondrial matrix, and plays a crucial role in hemoglobin synthesis and antioxidative stress. Participates in the early step of the heme biosynthetic process during insertion of iron into protoporphyrin IX (PPIX). Involved in the stabilization of the iron transporter mitoferrin-1/SLC25A37. In addition may be involved in mitochondrial unfolded protein response (UPRmt) signaling pathway, although ABCB10 probably does not participate in peptide export from mitochondria.</text>
</comment>
<name>A0A9D3P3E8_9TELE</name>
<feature type="transmembrane region" description="Helical" evidence="22">
    <location>
        <begin position="171"/>
        <end position="195"/>
    </location>
</feature>
<dbReference type="AlphaFoldDB" id="A0A9D3P3E8"/>
<evidence type="ECO:0000256" key="1">
    <source>
        <dbReference type="ARBA" id="ARBA00004448"/>
    </source>
</evidence>
<feature type="transmembrane region" description="Helical" evidence="22">
    <location>
        <begin position="277"/>
        <end position="295"/>
    </location>
</feature>
<dbReference type="GO" id="GO:0046872">
    <property type="term" value="F:metal ion binding"/>
    <property type="evidence" value="ECO:0007669"/>
    <property type="project" value="UniProtKB-KW"/>
</dbReference>
<dbReference type="EMBL" id="JAHKSW010000003">
    <property type="protein sequence ID" value="KAG7333938.1"/>
    <property type="molecule type" value="Genomic_DNA"/>
</dbReference>
<dbReference type="SMART" id="SM00382">
    <property type="entry name" value="AAA"/>
    <property type="match status" value="1"/>
</dbReference>
<reference evidence="25 26" key="1">
    <citation type="submission" date="2021-06" db="EMBL/GenBank/DDBJ databases">
        <title>Chromosome-level genome assembly of the red-tail catfish (Hemibagrus wyckioides).</title>
        <authorList>
            <person name="Shao F."/>
        </authorList>
    </citation>
    <scope>NUCLEOTIDE SEQUENCE [LARGE SCALE GENOMIC DNA]</scope>
    <source>
        <strain evidence="25">EC202008001</strain>
        <tissue evidence="25">Blood</tissue>
    </source>
</reference>
<keyword evidence="6" id="KW-0547">Nucleotide-binding</keyword>
<dbReference type="GO" id="GO:0005743">
    <property type="term" value="C:mitochondrial inner membrane"/>
    <property type="evidence" value="ECO:0007669"/>
    <property type="project" value="UniProtKB-SubCell"/>
</dbReference>
<feature type="domain" description="ABC transporter" evidence="23">
    <location>
        <begin position="452"/>
        <end position="691"/>
    </location>
</feature>
<evidence type="ECO:0000256" key="8">
    <source>
        <dbReference type="ARBA" id="ARBA00022840"/>
    </source>
</evidence>
<evidence type="ECO:0000256" key="3">
    <source>
        <dbReference type="ARBA" id="ARBA00022448"/>
    </source>
</evidence>
<dbReference type="GO" id="GO:0016887">
    <property type="term" value="F:ATP hydrolysis activity"/>
    <property type="evidence" value="ECO:0007669"/>
    <property type="project" value="InterPro"/>
</dbReference>
<comment type="similarity">
    <text evidence="2">Belongs to the ABC transporter superfamily. ABCB family. Mitochondrial peptide exporter (TC 3.A.1.212) subfamily.</text>
</comment>
<evidence type="ECO:0000256" key="12">
    <source>
        <dbReference type="ARBA" id="ARBA00022989"/>
    </source>
</evidence>
<dbReference type="InterPro" id="IPR039421">
    <property type="entry name" value="Type_1_exporter"/>
</dbReference>
<evidence type="ECO:0000256" key="5">
    <source>
        <dbReference type="ARBA" id="ARBA00022723"/>
    </source>
</evidence>
<dbReference type="InterPro" id="IPR011527">
    <property type="entry name" value="ABC1_TM_dom"/>
</dbReference>
<comment type="caution">
    <text evidence="25">The sequence shown here is derived from an EMBL/GenBank/DDBJ whole genome shotgun (WGS) entry which is preliminary data.</text>
</comment>
<evidence type="ECO:0000256" key="6">
    <source>
        <dbReference type="ARBA" id="ARBA00022741"/>
    </source>
</evidence>
<keyword evidence="10" id="KW-0809">Transit peptide</keyword>
<dbReference type="SUPFAM" id="SSF52540">
    <property type="entry name" value="P-loop containing nucleoside triphosphate hydrolases"/>
    <property type="match status" value="1"/>
</dbReference>
<comment type="catalytic activity">
    <reaction evidence="17">
        <text>biliverdin IXalpha(in) + ATP + H2O = biliverdin IXalpha(out) + ADP + phosphate + H(+)</text>
        <dbReference type="Rhea" id="RHEA:82359"/>
        <dbReference type="ChEBI" id="CHEBI:15377"/>
        <dbReference type="ChEBI" id="CHEBI:15378"/>
        <dbReference type="ChEBI" id="CHEBI:30616"/>
        <dbReference type="ChEBI" id="CHEBI:43474"/>
        <dbReference type="ChEBI" id="CHEBI:57991"/>
        <dbReference type="ChEBI" id="CHEBI:456216"/>
    </reaction>
    <physiologicalReaction direction="left-to-right" evidence="17">
        <dbReference type="Rhea" id="RHEA:82360"/>
    </physiologicalReaction>
</comment>
<evidence type="ECO:0000256" key="17">
    <source>
        <dbReference type="ARBA" id="ARBA00052250"/>
    </source>
</evidence>
<dbReference type="CDD" id="cd03249">
    <property type="entry name" value="ABC_MTABC3_MDL1_MDL2"/>
    <property type="match status" value="1"/>
</dbReference>
<evidence type="ECO:0000256" key="13">
    <source>
        <dbReference type="ARBA" id="ARBA00022990"/>
    </source>
</evidence>
<feature type="transmembrane region" description="Helical" evidence="22">
    <location>
        <begin position="394"/>
        <end position="412"/>
    </location>
</feature>
<dbReference type="CDD" id="cd18573">
    <property type="entry name" value="ABC_6TM_ABCB10_like"/>
    <property type="match status" value="1"/>
</dbReference>
<protein>
    <recommendedName>
        <fullName evidence="19">ATP-binding cassette sub-family B member 10, mitochondrial</fullName>
    </recommendedName>
    <alternativeName>
        <fullName evidence="20">ABC-mitochondrial erythroid protein</fullName>
    </alternativeName>
    <alternativeName>
        <fullName evidence="21">ATP-binding cassette transporter 10</fullName>
    </alternativeName>
</protein>
<keyword evidence="13" id="KW-0007">Acetylation</keyword>
<evidence type="ECO:0000256" key="16">
    <source>
        <dbReference type="ARBA" id="ARBA00023206"/>
    </source>
</evidence>
<dbReference type="GO" id="GO:0015421">
    <property type="term" value="F:ABC-type oligopeptide transporter activity"/>
    <property type="evidence" value="ECO:0007669"/>
    <property type="project" value="TreeGrafter"/>
</dbReference>
<keyword evidence="14" id="KW-0496">Mitochondrion</keyword>
<gene>
    <name evidence="25" type="ORF">KOW79_002345</name>
</gene>
<evidence type="ECO:0000259" key="23">
    <source>
        <dbReference type="PROSITE" id="PS50893"/>
    </source>
</evidence>
<evidence type="ECO:0000313" key="26">
    <source>
        <dbReference type="Proteomes" id="UP000824219"/>
    </source>
</evidence>
<dbReference type="InterPro" id="IPR003439">
    <property type="entry name" value="ABC_transporter-like_ATP-bd"/>
</dbReference>
<evidence type="ECO:0000256" key="10">
    <source>
        <dbReference type="ARBA" id="ARBA00022946"/>
    </source>
</evidence>
<keyword evidence="15 22" id="KW-0472">Membrane</keyword>
<dbReference type="Pfam" id="PF00664">
    <property type="entry name" value="ABC_membrane"/>
    <property type="match status" value="1"/>
</dbReference>
<dbReference type="PANTHER" id="PTHR43394:SF1">
    <property type="entry name" value="ATP-BINDING CASSETTE SUB-FAMILY B MEMBER 10, MITOCHONDRIAL"/>
    <property type="match status" value="1"/>
</dbReference>
<dbReference type="OrthoDB" id="6500128at2759"/>
<evidence type="ECO:0000256" key="4">
    <source>
        <dbReference type="ARBA" id="ARBA00022692"/>
    </source>
</evidence>
<keyword evidence="5" id="KW-0479">Metal-binding</keyword>
<organism evidence="25 26">
    <name type="scientific">Hemibagrus wyckioides</name>
    <dbReference type="NCBI Taxonomy" id="337641"/>
    <lineage>
        <taxon>Eukaryota</taxon>
        <taxon>Metazoa</taxon>
        <taxon>Chordata</taxon>
        <taxon>Craniata</taxon>
        <taxon>Vertebrata</taxon>
        <taxon>Euteleostomi</taxon>
        <taxon>Actinopterygii</taxon>
        <taxon>Neopterygii</taxon>
        <taxon>Teleostei</taxon>
        <taxon>Ostariophysi</taxon>
        <taxon>Siluriformes</taxon>
        <taxon>Bagridae</taxon>
        <taxon>Hemibagrus</taxon>
    </lineage>
</organism>
<feature type="domain" description="ABC transmembrane type-1" evidence="24">
    <location>
        <begin position="133"/>
        <end position="417"/>
    </location>
</feature>
<dbReference type="PIRSF" id="PIRSF002773">
    <property type="entry name" value="ABC_prm/ATPase_B"/>
    <property type="match status" value="1"/>
</dbReference>
<dbReference type="PROSITE" id="PS50893">
    <property type="entry name" value="ABC_TRANSPORTER_2"/>
    <property type="match status" value="1"/>
</dbReference>
<keyword evidence="12 22" id="KW-1133">Transmembrane helix</keyword>
<evidence type="ECO:0000256" key="14">
    <source>
        <dbReference type="ARBA" id="ARBA00023128"/>
    </source>
</evidence>
<comment type="subcellular location">
    <subcellularLocation>
        <location evidence="1">Mitochondrion inner membrane</location>
        <topology evidence="1">Multi-pass membrane protein</topology>
    </subcellularLocation>
</comment>
<dbReference type="InterPro" id="IPR003593">
    <property type="entry name" value="AAA+_ATPase"/>
</dbReference>
<evidence type="ECO:0000256" key="2">
    <source>
        <dbReference type="ARBA" id="ARBA00005580"/>
    </source>
</evidence>
<dbReference type="GO" id="GO:0090374">
    <property type="term" value="P:oligopeptide export from mitochondrion"/>
    <property type="evidence" value="ECO:0007669"/>
    <property type="project" value="TreeGrafter"/>
</dbReference>
<evidence type="ECO:0000256" key="22">
    <source>
        <dbReference type="SAM" id="Phobius"/>
    </source>
</evidence>
<keyword evidence="7" id="KW-0999">Mitochondrion inner membrane</keyword>
<dbReference type="PROSITE" id="PS00211">
    <property type="entry name" value="ABC_TRANSPORTER_1"/>
    <property type="match status" value="1"/>
</dbReference>
<accession>A0A9D3P3E8</accession>
<sequence>MCAIVMLQMSRFATRKLLHQWNITCKGQVRLYQLSGKGWTLMRSQRQLLCKTILETSSFSHVRLGASLGPHCVWTHFNAFKPFAFYSTSTDSKQAANHEGSEVKTKDKPGRVSSEDFKKLMQLAYPERWRLSAAVGFLIVSSAVTMSAPFFLGKVIDTIYTNSAADLTASLSSLCIMLAGVFLCGGAANAARVYLIHVSGEKIVRNLRESLFSSILRQEVGFFDKNRTGELINRLSSDTARVGSVLTDNMSDGLRAVAQAGAGVSMMFYVSPSLATFVLMIVPPLAGLAVIYGRYVRSISKQTQDALAQATQLAEERIGNLRTVRAFGKELTEVQSYAEKVESVLQLARKEARLTAGFFGVTGMSGNMIVLSVLYKGGLLMGSEQMTVGELSAFLMYAFWVGISIAGMSSFYSELMKGFGAGTRLWELMERKPEFSLNEGLVLRPDQLKGALEFHNVSFAYPTRKDAPIFQNLSLSVPAGSVMAVVGSSGSGKSTLVSLLLRLYDPDSGMVTIDGHDIRSLNASWLRSCIGTVSQEPVLFSCSIAENIAYGAADPRQLTTQDILRAAQIANAHDFINGFPKGFDTVVGEKGVLLSGGQKQRIAIARALLKNPKILLLDEATSALDAENEFLVQEALERLMQDRTVLIIAHRLSTIQNADAVAVLDQQHVVECGSHAKLLSNQDGIFRKLMEKQAFLDPEQKLALAK</sequence>
<dbReference type="SUPFAM" id="SSF90123">
    <property type="entry name" value="ABC transporter transmembrane region"/>
    <property type="match status" value="1"/>
</dbReference>
<keyword evidence="26" id="KW-1185">Reference proteome</keyword>
<dbReference type="Gene3D" id="1.20.1560.10">
    <property type="entry name" value="ABC transporter type 1, transmembrane domain"/>
    <property type="match status" value="1"/>
</dbReference>
<evidence type="ECO:0000256" key="21">
    <source>
        <dbReference type="ARBA" id="ARBA00083334"/>
    </source>
</evidence>
<dbReference type="InterPro" id="IPR027417">
    <property type="entry name" value="P-loop_NTPase"/>
</dbReference>
<proteinExistence type="inferred from homology"/>
<dbReference type="Pfam" id="PF00005">
    <property type="entry name" value="ABC_tran"/>
    <property type="match status" value="1"/>
</dbReference>